<dbReference type="Gene3D" id="3.40.50.300">
    <property type="entry name" value="P-loop containing nucleotide triphosphate hydrolases"/>
    <property type="match status" value="1"/>
</dbReference>
<dbReference type="InterPro" id="IPR027417">
    <property type="entry name" value="P-loop_NTPase"/>
</dbReference>
<dbReference type="GO" id="GO:0006235">
    <property type="term" value="P:dTTP biosynthetic process"/>
    <property type="evidence" value="ECO:0007669"/>
    <property type="project" value="UniProtKB-UniRule"/>
</dbReference>
<comment type="catalytic activity">
    <reaction evidence="9 10">
        <text>dTMP + ATP = dTDP + ADP</text>
        <dbReference type="Rhea" id="RHEA:13517"/>
        <dbReference type="ChEBI" id="CHEBI:30616"/>
        <dbReference type="ChEBI" id="CHEBI:58369"/>
        <dbReference type="ChEBI" id="CHEBI:63528"/>
        <dbReference type="ChEBI" id="CHEBI:456216"/>
        <dbReference type="EC" id="2.7.4.9"/>
    </reaction>
</comment>
<dbReference type="GO" id="GO:0005524">
    <property type="term" value="F:ATP binding"/>
    <property type="evidence" value="ECO:0007669"/>
    <property type="project" value="UniProtKB-UniRule"/>
</dbReference>
<dbReference type="RefSeq" id="WP_096496915.1">
    <property type="nucleotide sequence ID" value="NZ_CP023445.1"/>
</dbReference>
<evidence type="ECO:0000256" key="7">
    <source>
        <dbReference type="ARBA" id="ARBA00022777"/>
    </source>
</evidence>
<gene>
    <name evidence="10" type="primary">tmk</name>
    <name evidence="12" type="ORF">CNX65_31095</name>
</gene>
<comment type="function">
    <text evidence="10">Phosphorylation of dTMP to form dTDP in both de novo and salvage pathways of dTTP synthesis.</text>
</comment>
<keyword evidence="13" id="KW-1185">Reference proteome</keyword>
<evidence type="ECO:0000256" key="6">
    <source>
        <dbReference type="ARBA" id="ARBA00022741"/>
    </source>
</evidence>
<evidence type="ECO:0000259" key="11">
    <source>
        <dbReference type="Pfam" id="PF02223"/>
    </source>
</evidence>
<keyword evidence="5 10" id="KW-0545">Nucleotide biosynthesis</keyword>
<dbReference type="EMBL" id="CP023445">
    <property type="protein sequence ID" value="ATE57192.1"/>
    <property type="molecule type" value="Genomic_DNA"/>
</dbReference>
<dbReference type="KEGG" id="apre:CNX65_31095"/>
<dbReference type="PANTHER" id="PTHR10344">
    <property type="entry name" value="THYMIDYLATE KINASE"/>
    <property type="match status" value="1"/>
</dbReference>
<dbReference type="EC" id="2.7.4.9" evidence="2 10"/>
<dbReference type="GO" id="GO:0005829">
    <property type="term" value="C:cytosol"/>
    <property type="evidence" value="ECO:0007669"/>
    <property type="project" value="TreeGrafter"/>
</dbReference>
<dbReference type="SUPFAM" id="SSF52540">
    <property type="entry name" value="P-loop containing nucleoside triphosphate hydrolases"/>
    <property type="match status" value="1"/>
</dbReference>
<protein>
    <recommendedName>
        <fullName evidence="3 10">Thymidylate kinase</fullName>
        <ecNumber evidence="2 10">2.7.4.9</ecNumber>
    </recommendedName>
    <alternativeName>
        <fullName evidence="10">dTMP kinase</fullName>
    </alternativeName>
</protein>
<dbReference type="Proteomes" id="UP000218505">
    <property type="component" value="Chromosome"/>
</dbReference>
<comment type="caution">
    <text evidence="10">Lacks conserved residue(s) required for the propagation of feature annotation.</text>
</comment>
<evidence type="ECO:0000313" key="12">
    <source>
        <dbReference type="EMBL" id="ATE57192.1"/>
    </source>
</evidence>
<dbReference type="Pfam" id="PF02223">
    <property type="entry name" value="Thymidylate_kin"/>
    <property type="match status" value="1"/>
</dbReference>
<evidence type="ECO:0000313" key="13">
    <source>
        <dbReference type="Proteomes" id="UP000218505"/>
    </source>
</evidence>
<keyword evidence="7 10" id="KW-0418">Kinase</keyword>
<organism evidence="12 13">
    <name type="scientific">Actinosynnema pretiosum</name>
    <dbReference type="NCBI Taxonomy" id="42197"/>
    <lineage>
        <taxon>Bacteria</taxon>
        <taxon>Bacillati</taxon>
        <taxon>Actinomycetota</taxon>
        <taxon>Actinomycetes</taxon>
        <taxon>Pseudonocardiales</taxon>
        <taxon>Pseudonocardiaceae</taxon>
        <taxon>Actinosynnema</taxon>
    </lineage>
</organism>
<dbReference type="InterPro" id="IPR018094">
    <property type="entry name" value="Thymidylate_kinase"/>
</dbReference>
<keyword evidence="4 10" id="KW-0808">Transferase</keyword>
<evidence type="ECO:0000256" key="1">
    <source>
        <dbReference type="ARBA" id="ARBA00009776"/>
    </source>
</evidence>
<evidence type="ECO:0000256" key="10">
    <source>
        <dbReference type="HAMAP-Rule" id="MF_00165"/>
    </source>
</evidence>
<feature type="domain" description="Thymidylate kinase-like" evidence="11">
    <location>
        <begin position="7"/>
        <end position="157"/>
    </location>
</feature>
<dbReference type="GO" id="GO:0006233">
    <property type="term" value="P:dTDP biosynthetic process"/>
    <property type="evidence" value="ECO:0007669"/>
    <property type="project" value="InterPro"/>
</dbReference>
<reference evidence="12" key="1">
    <citation type="submission" date="2017-09" db="EMBL/GenBank/DDBJ databases">
        <title>Complete Genome Sequence of ansamitocin-producing Bacterium Actinosynnema pretiosum X47.</title>
        <authorList>
            <person name="Cao G."/>
            <person name="Zong G."/>
            <person name="Zhong C."/>
            <person name="Fu J."/>
        </authorList>
    </citation>
    <scope>NUCLEOTIDE SEQUENCE [LARGE SCALE GENOMIC DNA]</scope>
    <source>
        <strain evidence="12">X47</strain>
    </source>
</reference>
<proteinExistence type="inferred from homology"/>
<evidence type="ECO:0000256" key="9">
    <source>
        <dbReference type="ARBA" id="ARBA00048743"/>
    </source>
</evidence>
<dbReference type="AlphaFoldDB" id="A0A290ZDZ8"/>
<dbReference type="NCBIfam" id="NF005923">
    <property type="entry name" value="PRK07933.1"/>
    <property type="match status" value="1"/>
</dbReference>
<comment type="similarity">
    <text evidence="1 10">Belongs to the thymidylate kinase family.</text>
</comment>
<accession>A0A290ZDZ8</accession>
<evidence type="ECO:0000256" key="3">
    <source>
        <dbReference type="ARBA" id="ARBA00017144"/>
    </source>
</evidence>
<dbReference type="PANTHER" id="PTHR10344:SF4">
    <property type="entry name" value="UMP-CMP KINASE 2, MITOCHONDRIAL"/>
    <property type="match status" value="1"/>
</dbReference>
<sequence>MGRLVVVEGLDGAGKRTLTGALTAELVSRGARVTTGAFPRYGRDVHADLVRAALYGELGPLVDEVRGMALLYALDRRGAREELRADLASHDVVLLDRYIASGAAYGAARLRQGPDGEFVAWVRALEVDRFELPLPDLQLLLRVPAAVAEQRAAHREATEADRGRDAYESDGGLQRRCGEVYDGLAAASWLSPWRAVDGSVPAAELGVAEIADLLA</sequence>
<name>A0A290ZDZ8_9PSEU</name>
<evidence type="ECO:0000256" key="2">
    <source>
        <dbReference type="ARBA" id="ARBA00012980"/>
    </source>
</evidence>
<dbReference type="InterPro" id="IPR039430">
    <property type="entry name" value="Thymidylate_kin-like_dom"/>
</dbReference>
<evidence type="ECO:0000256" key="4">
    <source>
        <dbReference type="ARBA" id="ARBA00022679"/>
    </source>
</evidence>
<dbReference type="GO" id="GO:0004798">
    <property type="term" value="F:dTMP kinase activity"/>
    <property type="evidence" value="ECO:0007669"/>
    <property type="project" value="UniProtKB-UniRule"/>
</dbReference>
<keyword evidence="8 10" id="KW-0067">ATP-binding</keyword>
<evidence type="ECO:0000256" key="5">
    <source>
        <dbReference type="ARBA" id="ARBA00022727"/>
    </source>
</evidence>
<evidence type="ECO:0000256" key="8">
    <source>
        <dbReference type="ARBA" id="ARBA00022840"/>
    </source>
</evidence>
<dbReference type="GO" id="GO:0006227">
    <property type="term" value="P:dUDP biosynthetic process"/>
    <property type="evidence" value="ECO:0007669"/>
    <property type="project" value="TreeGrafter"/>
</dbReference>
<dbReference type="HAMAP" id="MF_00165">
    <property type="entry name" value="Thymidylate_kinase"/>
    <property type="match status" value="1"/>
</dbReference>
<keyword evidence="6 10" id="KW-0547">Nucleotide-binding</keyword>